<dbReference type="STRING" id="104663.SAMN04488121_112166"/>
<feature type="domain" description="Beta-lactamase-related" evidence="3">
    <location>
        <begin position="28"/>
        <end position="344"/>
    </location>
</feature>
<evidence type="ECO:0000259" key="3">
    <source>
        <dbReference type="Pfam" id="PF00144"/>
    </source>
</evidence>
<dbReference type="PANTHER" id="PTHR46825:SF11">
    <property type="entry name" value="PENICILLIN-BINDING PROTEIN 4"/>
    <property type="match status" value="1"/>
</dbReference>
<dbReference type="Pfam" id="PF00144">
    <property type="entry name" value="Beta-lactamase"/>
    <property type="match status" value="1"/>
</dbReference>
<evidence type="ECO:0000256" key="1">
    <source>
        <dbReference type="ARBA" id="ARBA00004370"/>
    </source>
</evidence>
<proteinExistence type="predicted"/>
<evidence type="ECO:0000256" key="2">
    <source>
        <dbReference type="ARBA" id="ARBA00023136"/>
    </source>
</evidence>
<dbReference type="AlphaFoldDB" id="A0A1G8CJL7"/>
<dbReference type="InterPro" id="IPR050491">
    <property type="entry name" value="AmpC-like"/>
</dbReference>
<dbReference type="PANTHER" id="PTHR46825">
    <property type="entry name" value="D-ALANYL-D-ALANINE-CARBOXYPEPTIDASE/ENDOPEPTIDASE AMPH"/>
    <property type="match status" value="1"/>
</dbReference>
<organism evidence="4 5">
    <name type="scientific">Chitinophaga filiformis</name>
    <name type="common">Myxococcus filiformis</name>
    <name type="synonym">Flexibacter filiformis</name>
    <dbReference type="NCBI Taxonomy" id="104663"/>
    <lineage>
        <taxon>Bacteria</taxon>
        <taxon>Pseudomonadati</taxon>
        <taxon>Bacteroidota</taxon>
        <taxon>Chitinophagia</taxon>
        <taxon>Chitinophagales</taxon>
        <taxon>Chitinophagaceae</taxon>
        <taxon>Chitinophaga</taxon>
    </lineage>
</organism>
<dbReference type="EMBL" id="FNBN01000012">
    <property type="protein sequence ID" value="SDH45595.1"/>
    <property type="molecule type" value="Genomic_DNA"/>
</dbReference>
<gene>
    <name evidence="4" type="ORF">SAMN04488121_112166</name>
</gene>
<protein>
    <submittedName>
        <fullName evidence="4">CubicO group peptidase, beta-lactamase class C family</fullName>
    </submittedName>
</protein>
<dbReference type="RefSeq" id="WP_089838230.1">
    <property type="nucleotide sequence ID" value="NZ_FNBN01000012.1"/>
</dbReference>
<name>A0A1G8CJL7_CHIFI</name>
<dbReference type="SUPFAM" id="SSF56601">
    <property type="entry name" value="beta-lactamase/transpeptidase-like"/>
    <property type="match status" value="1"/>
</dbReference>
<dbReference type="OrthoDB" id="1522765at2"/>
<dbReference type="Proteomes" id="UP000199045">
    <property type="component" value="Unassembled WGS sequence"/>
</dbReference>
<dbReference type="InterPro" id="IPR001466">
    <property type="entry name" value="Beta-lactam-related"/>
</dbReference>
<keyword evidence="2" id="KW-0472">Membrane</keyword>
<reference evidence="5" key="1">
    <citation type="submission" date="2016-10" db="EMBL/GenBank/DDBJ databases">
        <authorList>
            <person name="Varghese N."/>
            <person name="Submissions S."/>
        </authorList>
    </citation>
    <scope>NUCLEOTIDE SEQUENCE [LARGE SCALE GENOMIC DNA]</scope>
    <source>
        <strain evidence="5">DSM 527</strain>
    </source>
</reference>
<evidence type="ECO:0000313" key="4">
    <source>
        <dbReference type="EMBL" id="SDH45595.1"/>
    </source>
</evidence>
<sequence length="364" mass="41152">MKRLLLPLLAAITNLSYSQSITSFADSVREHYKVPELAFAVVSSDSVLECHVLGVKRANTAYAAQAGDRFHIGSNTKAITAFIAALLVKEQKIQWNTTILTLFPELRWRTRYVYDTVTLANLLTFRGRLQGYSYDSETPTFRELHGDYAAQRMQLVANFLTQAPQKLNENGLTPSNLDYITAGLMLEKASGKPYKTLVQELGARLGINFRFDYPNLKDTTQPWGHDENLQPLPPAESYKMNWLLAAGNINVSLEEYTRFVRMLLLGLKGKSDLLPKKTFEQLLFGMPNFSYGWFNPPQLLRYHVAFNEGNAGAFITRVHIIKEANRAYVIFTNAATPATKEAVDVLLKELIQRYGEITIPITYI</sequence>
<dbReference type="GO" id="GO:0016020">
    <property type="term" value="C:membrane"/>
    <property type="evidence" value="ECO:0007669"/>
    <property type="project" value="UniProtKB-SubCell"/>
</dbReference>
<dbReference type="Gene3D" id="3.40.710.10">
    <property type="entry name" value="DD-peptidase/beta-lactamase superfamily"/>
    <property type="match status" value="1"/>
</dbReference>
<dbReference type="InterPro" id="IPR012338">
    <property type="entry name" value="Beta-lactam/transpept-like"/>
</dbReference>
<accession>A0A1G8CJL7</accession>
<comment type="subcellular location">
    <subcellularLocation>
        <location evidence="1">Membrane</location>
    </subcellularLocation>
</comment>
<evidence type="ECO:0000313" key="5">
    <source>
        <dbReference type="Proteomes" id="UP000199045"/>
    </source>
</evidence>